<dbReference type="Pfam" id="PF12796">
    <property type="entry name" value="Ank_2"/>
    <property type="match status" value="2"/>
</dbReference>
<evidence type="ECO:0000313" key="6">
    <source>
        <dbReference type="EMBL" id="GMI47854.1"/>
    </source>
</evidence>
<gene>
    <name evidence="6" type="ORF">TrCOL_g5336</name>
</gene>
<dbReference type="GO" id="GO:0016567">
    <property type="term" value="P:protein ubiquitination"/>
    <property type="evidence" value="ECO:0007669"/>
    <property type="project" value="InterPro"/>
</dbReference>
<feature type="compositionally biased region" description="Basic residues" evidence="4">
    <location>
        <begin position="500"/>
        <end position="511"/>
    </location>
</feature>
<dbReference type="AlphaFoldDB" id="A0A9W7GMY5"/>
<feature type="repeat" description="ANK" evidence="3">
    <location>
        <begin position="228"/>
        <end position="260"/>
    </location>
</feature>
<feature type="compositionally biased region" description="Acidic residues" evidence="4">
    <location>
        <begin position="460"/>
        <end position="472"/>
    </location>
</feature>
<dbReference type="Gene3D" id="3.30.40.10">
    <property type="entry name" value="Zinc/RING finger domain, C3HC4 (zinc finger)"/>
    <property type="match status" value="1"/>
</dbReference>
<reference evidence="7" key="1">
    <citation type="journal article" date="2023" name="Commun. Biol.">
        <title>Genome analysis of Parmales, the sister group of diatoms, reveals the evolutionary specialization of diatoms from phago-mixotrophs to photoautotrophs.</title>
        <authorList>
            <person name="Ban H."/>
            <person name="Sato S."/>
            <person name="Yoshikawa S."/>
            <person name="Yamada K."/>
            <person name="Nakamura Y."/>
            <person name="Ichinomiya M."/>
            <person name="Sato N."/>
            <person name="Blanc-Mathieu R."/>
            <person name="Endo H."/>
            <person name="Kuwata A."/>
            <person name="Ogata H."/>
        </authorList>
    </citation>
    <scope>NUCLEOTIDE SEQUENCE [LARGE SCALE GENOMIC DNA]</scope>
</reference>
<feature type="region of interest" description="Disordered" evidence="4">
    <location>
        <begin position="420"/>
        <end position="534"/>
    </location>
</feature>
<accession>A0A9W7GMY5</accession>
<dbReference type="SUPFAM" id="SSF48403">
    <property type="entry name" value="Ankyrin repeat"/>
    <property type="match status" value="1"/>
</dbReference>
<keyword evidence="7" id="KW-1185">Reference proteome</keyword>
<feature type="compositionally biased region" description="Acidic residues" evidence="4">
    <location>
        <begin position="424"/>
        <end position="453"/>
    </location>
</feature>
<feature type="region of interest" description="Disordered" evidence="4">
    <location>
        <begin position="89"/>
        <end position="159"/>
    </location>
</feature>
<comment type="caution">
    <text evidence="6">The sequence shown here is derived from an EMBL/GenBank/DDBJ whole genome shotgun (WGS) entry which is preliminary data.</text>
</comment>
<dbReference type="GO" id="GO:0004842">
    <property type="term" value="F:ubiquitin-protein transferase activity"/>
    <property type="evidence" value="ECO:0007669"/>
    <property type="project" value="InterPro"/>
</dbReference>
<keyword evidence="1" id="KW-0677">Repeat</keyword>
<feature type="compositionally biased region" description="Acidic residues" evidence="4">
    <location>
        <begin position="94"/>
        <end position="110"/>
    </location>
</feature>
<feature type="repeat" description="ANK" evidence="3">
    <location>
        <begin position="339"/>
        <end position="371"/>
    </location>
</feature>
<evidence type="ECO:0000256" key="2">
    <source>
        <dbReference type="ARBA" id="ARBA00023043"/>
    </source>
</evidence>
<evidence type="ECO:0000259" key="5">
    <source>
        <dbReference type="Pfam" id="PF04564"/>
    </source>
</evidence>
<evidence type="ECO:0000256" key="1">
    <source>
        <dbReference type="ARBA" id="ARBA00022737"/>
    </source>
</evidence>
<dbReference type="PROSITE" id="PS50297">
    <property type="entry name" value="ANK_REP_REGION"/>
    <property type="match status" value="1"/>
</dbReference>
<feature type="compositionally biased region" description="Acidic residues" evidence="4">
    <location>
        <begin position="124"/>
        <end position="139"/>
    </location>
</feature>
<feature type="domain" description="U-box" evidence="5">
    <location>
        <begin position="535"/>
        <end position="604"/>
    </location>
</feature>
<evidence type="ECO:0000256" key="4">
    <source>
        <dbReference type="SAM" id="MobiDB-lite"/>
    </source>
</evidence>
<protein>
    <recommendedName>
        <fullName evidence="5">U-box domain-containing protein</fullName>
    </recommendedName>
</protein>
<dbReference type="PANTHER" id="PTHR24171">
    <property type="entry name" value="ANKYRIN REPEAT DOMAIN-CONTAINING PROTEIN 39-RELATED"/>
    <property type="match status" value="1"/>
</dbReference>
<dbReference type="SMART" id="SM00248">
    <property type="entry name" value="ANK"/>
    <property type="match status" value="5"/>
</dbReference>
<dbReference type="PROSITE" id="PS50088">
    <property type="entry name" value="ANK_REPEAT"/>
    <property type="match status" value="3"/>
</dbReference>
<dbReference type="EMBL" id="BRYA01000363">
    <property type="protein sequence ID" value="GMI47854.1"/>
    <property type="molecule type" value="Genomic_DNA"/>
</dbReference>
<evidence type="ECO:0000256" key="3">
    <source>
        <dbReference type="PROSITE-ProRule" id="PRU00023"/>
    </source>
</evidence>
<feature type="repeat" description="ANK" evidence="3">
    <location>
        <begin position="261"/>
        <end position="293"/>
    </location>
</feature>
<dbReference type="Pfam" id="PF04564">
    <property type="entry name" value="U-box"/>
    <property type="match status" value="1"/>
</dbReference>
<proteinExistence type="predicted"/>
<dbReference type="SUPFAM" id="SSF57850">
    <property type="entry name" value="RING/U-box"/>
    <property type="match status" value="1"/>
</dbReference>
<name>A0A9W7GMY5_9STRA</name>
<keyword evidence="2 3" id="KW-0040">ANK repeat</keyword>
<organism evidence="6 7">
    <name type="scientific">Triparma columacea</name>
    <dbReference type="NCBI Taxonomy" id="722753"/>
    <lineage>
        <taxon>Eukaryota</taxon>
        <taxon>Sar</taxon>
        <taxon>Stramenopiles</taxon>
        <taxon>Ochrophyta</taxon>
        <taxon>Bolidophyceae</taxon>
        <taxon>Parmales</taxon>
        <taxon>Triparmaceae</taxon>
        <taxon>Triparma</taxon>
    </lineage>
</organism>
<dbReference type="InterPro" id="IPR013083">
    <property type="entry name" value="Znf_RING/FYVE/PHD"/>
</dbReference>
<dbReference type="Proteomes" id="UP001165065">
    <property type="component" value="Unassembled WGS sequence"/>
</dbReference>
<sequence length="639" mass="69572">MGAAASANSGASAQDELLSTSEMLARTFAAISFPDLHKIQSFHSSSAPPLEAAKVPPIFAAIFGKGNFFIDLVEGEDGDDGPVAIMSMGNDDHDHDEEGGEGGVGAEDEKDEGKERLLQPTPGLDEEGGEGGVGAEDEKDEGKERVLQPTPGLQTSPPYEGHFVLKVANDVIIIEDVTRPNDDGWTPLHACCHSFTTSSAALSIISHYKDTNCLLDSRTINGPGAYNGGWTALNMACAYGLESVAIALLDAGADPNLKNDHDMTALHECCYRGYKVIAQALLTKGVDVNHVPDEMKFRGQPFSRPHPTTPLGECARCGFSELVLLLINFGCDVNMTNSKKWTALHEACYCNQFSTVKTLLAEGADATMRTDKNALPYHLAVTESIKGYLRNYGGNGAVPEEDDVPDGLFQGLGWGGGGWTFNFGDDEERDEDDEDEDYQPGEDEDEGEEEEEEIARVFDDADEEEAKEPEEELINKGGLLGDLPPLTPSPSKKDKPASSNKKKKKKKKKEKMRGNDKTAQLSSMPDYSDVPNSEVPEKYKCQIGKKLLLRPIVTPSSLHFESTLLMEWFKRQGSVCPITGVPLGKSECHADKELAKEIRVWVEGWRKTRREEEITAEATVAGKKDNRASSDDGDGLYDF</sequence>
<dbReference type="InterPro" id="IPR003613">
    <property type="entry name" value="Ubox_domain"/>
</dbReference>
<evidence type="ECO:0000313" key="7">
    <source>
        <dbReference type="Proteomes" id="UP001165065"/>
    </source>
</evidence>
<feature type="region of interest" description="Disordered" evidence="4">
    <location>
        <begin position="620"/>
        <end position="639"/>
    </location>
</feature>
<dbReference type="OrthoDB" id="20872at2759"/>
<dbReference type="InterPro" id="IPR002110">
    <property type="entry name" value="Ankyrin_rpt"/>
</dbReference>
<dbReference type="InterPro" id="IPR036770">
    <property type="entry name" value="Ankyrin_rpt-contain_sf"/>
</dbReference>
<dbReference type="Gene3D" id="1.25.40.20">
    <property type="entry name" value="Ankyrin repeat-containing domain"/>
    <property type="match status" value="2"/>
</dbReference>